<proteinExistence type="predicted"/>
<protein>
    <submittedName>
        <fullName evidence="2">Uncharacterized protein</fullName>
    </submittedName>
</protein>
<gene>
    <name evidence="2" type="ORF">NTJ_01867</name>
</gene>
<dbReference type="Proteomes" id="UP001307889">
    <property type="component" value="Chromosome 1"/>
</dbReference>
<dbReference type="EMBL" id="AP028909">
    <property type="protein sequence ID" value="BES89060.1"/>
    <property type="molecule type" value="Genomic_DNA"/>
</dbReference>
<evidence type="ECO:0000313" key="3">
    <source>
        <dbReference type="Proteomes" id="UP001307889"/>
    </source>
</evidence>
<name>A0ABN7AA01_9HEMI</name>
<keyword evidence="3" id="KW-1185">Reference proteome</keyword>
<evidence type="ECO:0000313" key="2">
    <source>
        <dbReference type="EMBL" id="BES89060.1"/>
    </source>
</evidence>
<sequence length="72" mass="8167">MNQFSADLLAQIGRGWRSDQLWWRPQKSAVPRSRPSHLPVIEIDDPPELRPWQSTPGAKIGQRFADVGSFPS</sequence>
<evidence type="ECO:0000256" key="1">
    <source>
        <dbReference type="SAM" id="MobiDB-lite"/>
    </source>
</evidence>
<accession>A0ABN7AA01</accession>
<feature type="region of interest" description="Disordered" evidence="1">
    <location>
        <begin position="28"/>
        <end position="58"/>
    </location>
</feature>
<reference evidence="2 3" key="1">
    <citation type="submission" date="2023-09" db="EMBL/GenBank/DDBJ databases">
        <title>Nesidiocoris tenuis whole genome shotgun sequence.</title>
        <authorList>
            <person name="Shibata T."/>
            <person name="Shimoda M."/>
            <person name="Kobayashi T."/>
            <person name="Uehara T."/>
        </authorList>
    </citation>
    <scope>NUCLEOTIDE SEQUENCE [LARGE SCALE GENOMIC DNA]</scope>
    <source>
        <strain evidence="2 3">Japan</strain>
    </source>
</reference>
<organism evidence="2 3">
    <name type="scientific">Nesidiocoris tenuis</name>
    <dbReference type="NCBI Taxonomy" id="355587"/>
    <lineage>
        <taxon>Eukaryota</taxon>
        <taxon>Metazoa</taxon>
        <taxon>Ecdysozoa</taxon>
        <taxon>Arthropoda</taxon>
        <taxon>Hexapoda</taxon>
        <taxon>Insecta</taxon>
        <taxon>Pterygota</taxon>
        <taxon>Neoptera</taxon>
        <taxon>Paraneoptera</taxon>
        <taxon>Hemiptera</taxon>
        <taxon>Heteroptera</taxon>
        <taxon>Panheteroptera</taxon>
        <taxon>Cimicomorpha</taxon>
        <taxon>Miridae</taxon>
        <taxon>Dicyphina</taxon>
        <taxon>Nesidiocoris</taxon>
    </lineage>
</organism>